<feature type="domain" description="Mur ligase C-terminal" evidence="8">
    <location>
        <begin position="341"/>
        <end position="464"/>
    </location>
</feature>
<dbReference type="GO" id="GO:0005524">
    <property type="term" value="F:ATP binding"/>
    <property type="evidence" value="ECO:0007669"/>
    <property type="project" value="UniProtKB-KW"/>
</dbReference>
<evidence type="ECO:0000256" key="2">
    <source>
        <dbReference type="ARBA" id="ARBA00022598"/>
    </source>
</evidence>
<dbReference type="GO" id="GO:0008841">
    <property type="term" value="F:dihydrofolate synthase activity"/>
    <property type="evidence" value="ECO:0007669"/>
    <property type="project" value="TreeGrafter"/>
</dbReference>
<reference evidence="11" key="1">
    <citation type="journal article" date="2019" name="Nat. Commun.">
        <title>Expansion of phycobilisome linker gene families in mesophilic red algae.</title>
        <authorList>
            <person name="Lee J."/>
            <person name="Kim D."/>
            <person name="Bhattacharya D."/>
            <person name="Yoon H.S."/>
        </authorList>
    </citation>
    <scope>NUCLEOTIDE SEQUENCE [LARGE SCALE GENOMIC DNA]</scope>
    <source>
        <strain evidence="11">CCMP 1328</strain>
    </source>
</reference>
<dbReference type="InterPro" id="IPR018109">
    <property type="entry name" value="Folylpolyglutamate_synth_CS"/>
</dbReference>
<dbReference type="GO" id="GO:0005737">
    <property type="term" value="C:cytoplasm"/>
    <property type="evidence" value="ECO:0007669"/>
    <property type="project" value="TreeGrafter"/>
</dbReference>
<evidence type="ECO:0000259" key="9">
    <source>
        <dbReference type="Pfam" id="PF08245"/>
    </source>
</evidence>
<dbReference type="NCBIfam" id="TIGR01499">
    <property type="entry name" value="folC"/>
    <property type="match status" value="1"/>
</dbReference>
<evidence type="ECO:0000256" key="1">
    <source>
        <dbReference type="ARBA" id="ARBA00008276"/>
    </source>
</evidence>
<accession>A0A5J4YJD0</accession>
<evidence type="ECO:0000256" key="3">
    <source>
        <dbReference type="ARBA" id="ARBA00022723"/>
    </source>
</evidence>
<feature type="region of interest" description="Disordered" evidence="7">
    <location>
        <begin position="275"/>
        <end position="296"/>
    </location>
</feature>
<dbReference type="GO" id="GO:0046872">
    <property type="term" value="F:metal ion binding"/>
    <property type="evidence" value="ECO:0007669"/>
    <property type="project" value="UniProtKB-KW"/>
</dbReference>
<sequence>MSAGESGVPRVFRGEADRGAQSPRYSPRLDAALSRLEALVDWERRARVAGAQRAMRVDCAPCSALLDVLGQPQRRFRAIHVTGSKGKGSVSAMVTYALSTKAALKTGWYRSPHVERVTERVGIGQVPIEDDVLAASLECALDAKERAISQDSASAAHHATWFDVLCAAGMHALAAAEVDWAVVEVGMGGRRDSTNILHAPYAVLTNVFLEHAEIIGPTRTDIAYEKVGIVHRGTFLVTGVQQDDAEPEVFNTIKNYCAEIGAAGMCVVSEKEQRDAQQARDVDGTPTKAHRSEPRANSMLERNRCMANAVLERMHADGILAERIVVDAQDAHAAMRALPARMESFFLPGSQVRVVIDGAHVPESVDHVISELMEQSIDPRHLVVLLAVGQEKNAKGIVHAATRHGCAALVCTQVGPEATYLPSHALYAQVKSTHDERGAVAEFQVADISNPLQALETALAMATALQSQTPEQMASACVLVVGSLHLAGKVRPMVRAAAGA</sequence>
<feature type="domain" description="Mur ligase central" evidence="9">
    <location>
        <begin position="81"/>
        <end position="235"/>
    </location>
</feature>
<evidence type="ECO:0000256" key="4">
    <source>
        <dbReference type="ARBA" id="ARBA00022741"/>
    </source>
</evidence>
<evidence type="ECO:0000259" key="8">
    <source>
        <dbReference type="Pfam" id="PF02875"/>
    </source>
</evidence>
<keyword evidence="6" id="KW-0460">Magnesium</keyword>
<dbReference type="InterPro" id="IPR013221">
    <property type="entry name" value="Mur_ligase_cen"/>
</dbReference>
<dbReference type="EMBL" id="VRMN01000013">
    <property type="protein sequence ID" value="KAA8491499.1"/>
    <property type="molecule type" value="Genomic_DNA"/>
</dbReference>
<proteinExistence type="inferred from homology"/>
<dbReference type="OMA" id="HVISELM"/>
<evidence type="ECO:0000313" key="11">
    <source>
        <dbReference type="Proteomes" id="UP000324585"/>
    </source>
</evidence>
<dbReference type="InterPro" id="IPR036615">
    <property type="entry name" value="Mur_ligase_C_dom_sf"/>
</dbReference>
<dbReference type="Gene3D" id="3.90.190.20">
    <property type="entry name" value="Mur ligase, C-terminal domain"/>
    <property type="match status" value="1"/>
</dbReference>
<keyword evidence="11" id="KW-1185">Reference proteome</keyword>
<dbReference type="PROSITE" id="PS01012">
    <property type="entry name" value="FOLYLPOLYGLU_SYNT_2"/>
    <property type="match status" value="1"/>
</dbReference>
<comment type="similarity">
    <text evidence="1">Belongs to the folylpolyglutamate synthase family.</text>
</comment>
<keyword evidence="4" id="KW-0547">Nucleotide-binding</keyword>
<comment type="caution">
    <text evidence="10">The sequence shown here is derived from an EMBL/GenBank/DDBJ whole genome shotgun (WGS) entry which is preliminary data.</text>
</comment>
<dbReference type="PANTHER" id="PTHR11136:SF0">
    <property type="entry name" value="DIHYDROFOLATE SYNTHETASE-RELATED"/>
    <property type="match status" value="1"/>
</dbReference>
<dbReference type="OrthoDB" id="5212574at2759"/>
<dbReference type="GO" id="GO:0004326">
    <property type="term" value="F:tetrahydrofolylpolyglutamate synthase activity"/>
    <property type="evidence" value="ECO:0007669"/>
    <property type="project" value="InterPro"/>
</dbReference>
<evidence type="ECO:0000256" key="6">
    <source>
        <dbReference type="ARBA" id="ARBA00022842"/>
    </source>
</evidence>
<dbReference type="InterPro" id="IPR036565">
    <property type="entry name" value="Mur-like_cat_sf"/>
</dbReference>
<protein>
    <submittedName>
        <fullName evidence="10">Dihydrofolate synthase/folylpolyglutamate synthase</fullName>
    </submittedName>
</protein>
<evidence type="ECO:0000256" key="5">
    <source>
        <dbReference type="ARBA" id="ARBA00022840"/>
    </source>
</evidence>
<evidence type="ECO:0000256" key="7">
    <source>
        <dbReference type="SAM" id="MobiDB-lite"/>
    </source>
</evidence>
<dbReference type="InterPro" id="IPR004101">
    <property type="entry name" value="Mur_ligase_C"/>
</dbReference>
<gene>
    <name evidence="10" type="ORF">FVE85_2514</name>
</gene>
<organism evidence="10 11">
    <name type="scientific">Porphyridium purpureum</name>
    <name type="common">Red alga</name>
    <name type="synonym">Porphyridium cruentum</name>
    <dbReference type="NCBI Taxonomy" id="35688"/>
    <lineage>
        <taxon>Eukaryota</taxon>
        <taxon>Rhodophyta</taxon>
        <taxon>Bangiophyceae</taxon>
        <taxon>Porphyridiales</taxon>
        <taxon>Porphyridiaceae</taxon>
        <taxon>Porphyridium</taxon>
    </lineage>
</organism>
<dbReference type="InterPro" id="IPR001645">
    <property type="entry name" value="Folylpolyglutamate_synth"/>
</dbReference>
<dbReference type="SUPFAM" id="SSF53244">
    <property type="entry name" value="MurD-like peptide ligases, peptide-binding domain"/>
    <property type="match status" value="1"/>
</dbReference>
<dbReference type="SUPFAM" id="SSF53623">
    <property type="entry name" value="MurD-like peptide ligases, catalytic domain"/>
    <property type="match status" value="1"/>
</dbReference>
<dbReference type="Pfam" id="PF02875">
    <property type="entry name" value="Mur_ligase_C"/>
    <property type="match status" value="1"/>
</dbReference>
<keyword evidence="5" id="KW-0067">ATP-binding</keyword>
<dbReference type="Pfam" id="PF08245">
    <property type="entry name" value="Mur_ligase_M"/>
    <property type="match status" value="1"/>
</dbReference>
<keyword evidence="3" id="KW-0479">Metal-binding</keyword>
<dbReference type="AlphaFoldDB" id="A0A5J4YJD0"/>
<feature type="region of interest" description="Disordered" evidence="7">
    <location>
        <begin position="1"/>
        <end position="24"/>
    </location>
</feature>
<dbReference type="PANTHER" id="PTHR11136">
    <property type="entry name" value="FOLYLPOLYGLUTAMATE SYNTHASE-RELATED"/>
    <property type="match status" value="1"/>
</dbReference>
<name>A0A5J4YJD0_PORPP</name>
<evidence type="ECO:0000313" key="10">
    <source>
        <dbReference type="EMBL" id="KAA8491499.1"/>
    </source>
</evidence>
<keyword evidence="2" id="KW-0436">Ligase</keyword>
<dbReference type="Proteomes" id="UP000324585">
    <property type="component" value="Unassembled WGS sequence"/>
</dbReference>
<dbReference type="Gene3D" id="3.40.1190.10">
    <property type="entry name" value="Mur-like, catalytic domain"/>
    <property type="match status" value="1"/>
</dbReference>